<dbReference type="EMBL" id="KI397513">
    <property type="protein sequence ID" value="ERM94125.1"/>
    <property type="molecule type" value="Genomic_DNA"/>
</dbReference>
<sequence length="70" mass="8145">MSEVAKQWWVVVKSKEERGPAAFSITPIGEDWSLERLPLWQVSLLEKHKRSQWAGLAHVVRLVRPKRIKA</sequence>
<reference evidence="2" key="1">
    <citation type="journal article" date="2013" name="Science">
        <title>The Amborella genome and the evolution of flowering plants.</title>
        <authorList>
            <consortium name="Amborella Genome Project"/>
        </authorList>
    </citation>
    <scope>NUCLEOTIDE SEQUENCE [LARGE SCALE GENOMIC DNA]</scope>
</reference>
<dbReference type="HOGENOM" id="CLU_2761139_0_0_1"/>
<proteinExistence type="predicted"/>
<name>W1NG28_AMBTC</name>
<dbReference type="AlphaFoldDB" id="W1NG28"/>
<gene>
    <name evidence="1" type="ORF">AMTR_s00010p00140770</name>
</gene>
<dbReference type="Gramene" id="ERM94125">
    <property type="protein sequence ID" value="ERM94125"/>
    <property type="gene ID" value="AMTR_s00010p00140770"/>
</dbReference>
<keyword evidence="2" id="KW-1185">Reference proteome</keyword>
<evidence type="ECO:0000313" key="1">
    <source>
        <dbReference type="EMBL" id="ERM94125.1"/>
    </source>
</evidence>
<accession>W1NG28</accession>
<organism evidence="1 2">
    <name type="scientific">Amborella trichopoda</name>
    <dbReference type="NCBI Taxonomy" id="13333"/>
    <lineage>
        <taxon>Eukaryota</taxon>
        <taxon>Viridiplantae</taxon>
        <taxon>Streptophyta</taxon>
        <taxon>Embryophyta</taxon>
        <taxon>Tracheophyta</taxon>
        <taxon>Spermatophyta</taxon>
        <taxon>Magnoliopsida</taxon>
        <taxon>Amborellales</taxon>
        <taxon>Amborellaceae</taxon>
        <taxon>Amborella</taxon>
    </lineage>
</organism>
<evidence type="ECO:0000313" key="2">
    <source>
        <dbReference type="Proteomes" id="UP000017836"/>
    </source>
</evidence>
<dbReference type="Proteomes" id="UP000017836">
    <property type="component" value="Unassembled WGS sequence"/>
</dbReference>
<protein>
    <submittedName>
        <fullName evidence="1">Uncharacterized protein</fullName>
    </submittedName>
</protein>